<gene>
    <name evidence="2" type="ORF">SBAD_LOCUS7875</name>
</gene>
<feature type="region of interest" description="Disordered" evidence="1">
    <location>
        <begin position="764"/>
        <end position="785"/>
    </location>
</feature>
<reference evidence="4" key="1">
    <citation type="submission" date="2016-06" db="UniProtKB">
        <authorList>
            <consortium name="WormBaseParasite"/>
        </authorList>
    </citation>
    <scope>IDENTIFICATION</scope>
</reference>
<proteinExistence type="predicted"/>
<keyword evidence="3" id="KW-1185">Reference proteome</keyword>
<feature type="compositionally biased region" description="Basic and acidic residues" evidence="1">
    <location>
        <begin position="767"/>
        <end position="777"/>
    </location>
</feature>
<evidence type="ECO:0000313" key="2">
    <source>
        <dbReference type="EMBL" id="VDP14576.1"/>
    </source>
</evidence>
<feature type="region of interest" description="Disordered" evidence="1">
    <location>
        <begin position="32"/>
        <end position="54"/>
    </location>
</feature>
<feature type="compositionally biased region" description="Polar residues" evidence="1">
    <location>
        <begin position="284"/>
        <end position="298"/>
    </location>
</feature>
<organism evidence="4">
    <name type="scientific">Soboliphyme baturini</name>
    <dbReference type="NCBI Taxonomy" id="241478"/>
    <lineage>
        <taxon>Eukaryota</taxon>
        <taxon>Metazoa</taxon>
        <taxon>Ecdysozoa</taxon>
        <taxon>Nematoda</taxon>
        <taxon>Enoplea</taxon>
        <taxon>Dorylaimia</taxon>
        <taxon>Dioctophymatida</taxon>
        <taxon>Dioctophymatoidea</taxon>
        <taxon>Soboliphymatidae</taxon>
        <taxon>Soboliphyme</taxon>
    </lineage>
</organism>
<sequence>MEALNSQSGKRVNFSQSVSSVNVAPISSCEEVSYGGHHYPRPKPRKRNSIKKRRSKTVGFVHDFAATSSPQLLCGDNDNNDELTGVNRHLSVSDVSSQNDRYPATANIASMGLRCQSDCTLVSKQGVSKNNDAQAFRRLTTHLPVAASLNGCDRRNEARADPTCSIPTTTGSKTSLSFDDIRWKFEKACAELNQIDEYLDHHEQIRRSQIESQRQSREVRFLRNGVRPSQQARGAVQVVPSSLCRPLTGAVTEPVPVERRLNSKVPIVCPKAVRAVSEHDLRSNRGTPSNTRPSLSTPAYVSLYRKGTHQGADRNNSSTDEEANSSALINWRNKETSCLNKPKPLRECQMFKSKLSVQRVVDSIIKQAETQFSTASVQSLKNKALRECVAKIQGAAPSSSSPTAAVAVTKFQDACTQTSSTSLSRSSSFTWLSEGDLPFYVSSHRDSAVSAKLDFDVVSSSDSTTEVERTVLSESMPSEMCSEFCADGTEQSSSDFSDDEHSSGADVASHFVPSSNTPSTTKFPPAVSSALSQAFRQVDGGYHPAEREDKHNSACANASISNRDAAVTAGGQKQDDQVSSMFSSDNKSSDVASRPRPINGSKSTRPPVINKVAEMAGKCFGKSGVCASAQSPFFKKREGPSPSQTPQLTAKVPSETEIPRLINRKLQLSKSALGLAFRKTAENPSLFSRGSDSGGDLPSFEVGRQNKNFGVSLLHEFPPQLCNKTSKQTNAVDLQPSRYAVSAAFRSSKEDSIAESLPCLTATKTKMKPDESADSEKVSFPSARR</sequence>
<feature type="compositionally biased region" description="Polar residues" evidence="1">
    <location>
        <begin position="512"/>
        <end position="522"/>
    </location>
</feature>
<evidence type="ECO:0000313" key="4">
    <source>
        <dbReference type="WBParaSite" id="SBAD_0000816801-mRNA-1"/>
    </source>
</evidence>
<dbReference type="Proteomes" id="UP000270296">
    <property type="component" value="Unassembled WGS sequence"/>
</dbReference>
<protein>
    <submittedName>
        <fullName evidence="2 4">Uncharacterized protein</fullName>
    </submittedName>
</protein>
<feature type="region of interest" description="Disordered" evidence="1">
    <location>
        <begin position="487"/>
        <end position="525"/>
    </location>
</feature>
<feature type="region of interest" description="Disordered" evidence="1">
    <location>
        <begin position="565"/>
        <end position="608"/>
    </location>
</feature>
<feature type="region of interest" description="Disordered" evidence="1">
    <location>
        <begin position="277"/>
        <end position="298"/>
    </location>
</feature>
<name>A0A183IW78_9BILA</name>
<dbReference type="EMBL" id="UZAM01011029">
    <property type="protein sequence ID" value="VDP14576.1"/>
    <property type="molecule type" value="Genomic_DNA"/>
</dbReference>
<evidence type="ECO:0000313" key="3">
    <source>
        <dbReference type="Proteomes" id="UP000270296"/>
    </source>
</evidence>
<accession>A0A183IW78</accession>
<dbReference type="AlphaFoldDB" id="A0A183IW78"/>
<feature type="compositionally biased region" description="Basic residues" evidence="1">
    <location>
        <begin position="38"/>
        <end position="54"/>
    </location>
</feature>
<evidence type="ECO:0000256" key="1">
    <source>
        <dbReference type="SAM" id="MobiDB-lite"/>
    </source>
</evidence>
<reference evidence="2 3" key="2">
    <citation type="submission" date="2018-11" db="EMBL/GenBank/DDBJ databases">
        <authorList>
            <consortium name="Pathogen Informatics"/>
        </authorList>
    </citation>
    <scope>NUCLEOTIDE SEQUENCE [LARGE SCALE GENOMIC DNA]</scope>
</reference>
<dbReference type="WBParaSite" id="SBAD_0000816801-mRNA-1">
    <property type="protein sequence ID" value="SBAD_0000816801-mRNA-1"/>
    <property type="gene ID" value="SBAD_0000816801"/>
</dbReference>